<evidence type="ECO:0000313" key="1">
    <source>
        <dbReference type="EMBL" id="MDR7381166.1"/>
    </source>
</evidence>
<dbReference type="InterPro" id="IPR036412">
    <property type="entry name" value="HAD-like_sf"/>
</dbReference>
<sequence>MTTTHDRSRRRSALIALDIDGTIAHPGTTEISDAVRAAVADVLAAGHHVVLATGRSLVGVLPVARLLQLAEGWIVASNGAVTARIAPQASGGYQLHNVQTFDPRPVVRRARSAYPGVQIAAEEVGRGYRVTRMFAPSEVNGAQRHVDADQIADRPTTRLILRSPGITALRHKLQAGGVTVNPYGPNWLDVTPPHLSKATALENIRTLLDVHERRTTALGDGVNDIEMLTWANRGVAMGHAPAEVLAAAGDVTATLAEDGAAAVLRSLLPETIPAVR</sequence>
<dbReference type="RefSeq" id="WP_274997573.1">
    <property type="nucleotide sequence ID" value="NZ_JAJQQP010000016.1"/>
</dbReference>
<dbReference type="EMBL" id="JAVDYE010000001">
    <property type="protein sequence ID" value="MDR7381166.1"/>
    <property type="molecule type" value="Genomic_DNA"/>
</dbReference>
<dbReference type="PANTHER" id="PTHR10000">
    <property type="entry name" value="PHOSPHOSERINE PHOSPHATASE"/>
    <property type="match status" value="1"/>
</dbReference>
<dbReference type="Gene3D" id="3.30.1240.10">
    <property type="match status" value="1"/>
</dbReference>
<dbReference type="Pfam" id="PF08282">
    <property type="entry name" value="Hydrolase_3"/>
    <property type="match status" value="2"/>
</dbReference>
<accession>A0ABU2CIL4</accession>
<keyword evidence="1" id="KW-0378">Hydrolase</keyword>
<reference evidence="1 2" key="1">
    <citation type="submission" date="2023-07" db="EMBL/GenBank/DDBJ databases">
        <title>Sequencing the genomes of 1000 actinobacteria strains.</title>
        <authorList>
            <person name="Klenk H.-P."/>
        </authorList>
    </citation>
    <scope>NUCLEOTIDE SEQUENCE [LARGE SCALE GENOMIC DNA]</scope>
    <source>
        <strain evidence="1 2">DSM 45554</strain>
    </source>
</reference>
<protein>
    <submittedName>
        <fullName evidence="1">HAD superfamily hydrolase (TIGR01484 family)</fullName>
    </submittedName>
</protein>
<dbReference type="InterPro" id="IPR006379">
    <property type="entry name" value="HAD-SF_hydro_IIB"/>
</dbReference>
<proteinExistence type="predicted"/>
<evidence type="ECO:0000313" key="2">
    <source>
        <dbReference type="Proteomes" id="UP001183585"/>
    </source>
</evidence>
<dbReference type="InterPro" id="IPR023214">
    <property type="entry name" value="HAD_sf"/>
</dbReference>
<name>A0ABU2CIL4_9MICO</name>
<dbReference type="GO" id="GO:0016787">
    <property type="term" value="F:hydrolase activity"/>
    <property type="evidence" value="ECO:0007669"/>
    <property type="project" value="UniProtKB-KW"/>
</dbReference>
<gene>
    <name evidence="1" type="ORF">J2S48_000681</name>
</gene>
<organism evidence="1 2">
    <name type="scientific">Promicromonospora iranensis</name>
    <dbReference type="NCBI Taxonomy" id="1105144"/>
    <lineage>
        <taxon>Bacteria</taxon>
        <taxon>Bacillati</taxon>
        <taxon>Actinomycetota</taxon>
        <taxon>Actinomycetes</taxon>
        <taxon>Micrococcales</taxon>
        <taxon>Promicromonosporaceae</taxon>
        <taxon>Promicromonospora</taxon>
    </lineage>
</organism>
<dbReference type="SUPFAM" id="SSF56784">
    <property type="entry name" value="HAD-like"/>
    <property type="match status" value="1"/>
</dbReference>
<dbReference type="Proteomes" id="UP001183585">
    <property type="component" value="Unassembled WGS sequence"/>
</dbReference>
<dbReference type="PANTHER" id="PTHR10000:SF8">
    <property type="entry name" value="HAD SUPERFAMILY HYDROLASE-LIKE, TYPE 3"/>
    <property type="match status" value="1"/>
</dbReference>
<keyword evidence="2" id="KW-1185">Reference proteome</keyword>
<dbReference type="Gene3D" id="3.40.50.1000">
    <property type="entry name" value="HAD superfamily/HAD-like"/>
    <property type="match status" value="1"/>
</dbReference>
<dbReference type="NCBIfam" id="TIGR01484">
    <property type="entry name" value="HAD-SF-IIB"/>
    <property type="match status" value="1"/>
</dbReference>
<comment type="caution">
    <text evidence="1">The sequence shown here is derived from an EMBL/GenBank/DDBJ whole genome shotgun (WGS) entry which is preliminary data.</text>
</comment>
<dbReference type="PROSITE" id="PS01229">
    <property type="entry name" value="COF_2"/>
    <property type="match status" value="1"/>
</dbReference>